<evidence type="ECO:0000313" key="6">
    <source>
        <dbReference type="Proteomes" id="UP001206483"/>
    </source>
</evidence>
<keyword evidence="5" id="KW-0649">Protein kinase inhibitor</keyword>
<dbReference type="SMART" id="SM00796">
    <property type="entry name" value="AHS1"/>
    <property type="match status" value="1"/>
</dbReference>
<evidence type="ECO:0000256" key="3">
    <source>
        <dbReference type="ARBA" id="ARBA00022840"/>
    </source>
</evidence>
<dbReference type="Proteomes" id="UP001206483">
    <property type="component" value="Unassembled WGS sequence"/>
</dbReference>
<dbReference type="SUPFAM" id="SSF160467">
    <property type="entry name" value="PH0987 N-terminal domain-like"/>
    <property type="match status" value="1"/>
</dbReference>
<keyword evidence="1" id="KW-0547">Nucleotide-binding</keyword>
<reference evidence="5 6" key="1">
    <citation type="submission" date="2022-06" db="EMBL/GenBank/DDBJ databases">
        <title>Sequencing the genomes of 1000 actinobacteria strains.</title>
        <authorList>
            <person name="Klenk H.-P."/>
        </authorList>
    </citation>
    <scope>NUCLEOTIDE SEQUENCE [LARGE SCALE GENOMIC DNA]</scope>
    <source>
        <strain evidence="5 6">DSM 41656</strain>
    </source>
</reference>
<proteinExistence type="predicted"/>
<dbReference type="EMBL" id="JAMZDX010000003">
    <property type="protein sequence ID" value="MCP2310570.1"/>
    <property type="molecule type" value="Genomic_DNA"/>
</dbReference>
<gene>
    <name evidence="5" type="ORF">FHR36_003703</name>
</gene>
<accession>A0ABT1IZH3</accession>
<dbReference type="Gene3D" id="3.30.1360.40">
    <property type="match status" value="1"/>
</dbReference>
<dbReference type="InterPro" id="IPR029000">
    <property type="entry name" value="Cyclophilin-like_dom_sf"/>
</dbReference>
<dbReference type="SUPFAM" id="SSF50891">
    <property type="entry name" value="Cyclophilin-like"/>
    <property type="match status" value="1"/>
</dbReference>
<keyword evidence="3" id="KW-0067">ATP-binding</keyword>
<name>A0ABT1IZH3_9ACTN</name>
<keyword evidence="6" id="KW-1185">Reference proteome</keyword>
<evidence type="ECO:0000256" key="2">
    <source>
        <dbReference type="ARBA" id="ARBA00022801"/>
    </source>
</evidence>
<dbReference type="InterPro" id="IPR003833">
    <property type="entry name" value="CT_C_D"/>
</dbReference>
<feature type="domain" description="Carboxyltransferase" evidence="4">
    <location>
        <begin position="1"/>
        <end position="191"/>
    </location>
</feature>
<dbReference type="Gene3D" id="2.40.100.10">
    <property type="entry name" value="Cyclophilin-like"/>
    <property type="match status" value="1"/>
</dbReference>
<dbReference type="InterPro" id="IPR010016">
    <property type="entry name" value="PxpB"/>
</dbReference>
<sequence>MRVLRCGRRAALVELDDLDAVGRLHAALRAHPLPGVDELVPAARTLLIHYDPAVTDHTRLAAALAALPAAEAARTERAGVLVPVRYDGEDLDEVAHRTGLTPAEVVDRHTAATYRVAFCGFAPGFAYLTGLDPVLRLPRRTSPRTRVPAGSLAVAGEFTGIYPRESPGGWHLLGSTDFPLWNPSADPPTRLTPGTTVRFLPLEAPQR</sequence>
<dbReference type="PANTHER" id="PTHR34698">
    <property type="entry name" value="5-OXOPROLINASE SUBUNIT B"/>
    <property type="match status" value="1"/>
</dbReference>
<evidence type="ECO:0000313" key="5">
    <source>
        <dbReference type="EMBL" id="MCP2310570.1"/>
    </source>
</evidence>
<dbReference type="GO" id="GO:0004860">
    <property type="term" value="F:protein kinase inhibitor activity"/>
    <property type="evidence" value="ECO:0007669"/>
    <property type="project" value="UniProtKB-KW"/>
</dbReference>
<dbReference type="Pfam" id="PF02682">
    <property type="entry name" value="CT_C_D"/>
    <property type="match status" value="1"/>
</dbReference>
<dbReference type="RefSeq" id="WP_253798637.1">
    <property type="nucleotide sequence ID" value="NZ_BAAAUB010000078.1"/>
</dbReference>
<protein>
    <submittedName>
        <fullName evidence="5">KipI family sensor histidine kinase inhibitor</fullName>
    </submittedName>
</protein>
<evidence type="ECO:0000256" key="1">
    <source>
        <dbReference type="ARBA" id="ARBA00022741"/>
    </source>
</evidence>
<dbReference type="PANTHER" id="PTHR34698:SF2">
    <property type="entry name" value="5-OXOPROLINASE SUBUNIT B"/>
    <property type="match status" value="1"/>
</dbReference>
<evidence type="ECO:0000259" key="4">
    <source>
        <dbReference type="SMART" id="SM00796"/>
    </source>
</evidence>
<keyword evidence="2" id="KW-0378">Hydrolase</keyword>
<comment type="caution">
    <text evidence="5">The sequence shown here is derived from an EMBL/GenBank/DDBJ whole genome shotgun (WGS) entry which is preliminary data.</text>
</comment>
<organism evidence="5 6">
    <name type="scientific">Kitasatospora paracochleata</name>
    <dbReference type="NCBI Taxonomy" id="58354"/>
    <lineage>
        <taxon>Bacteria</taxon>
        <taxon>Bacillati</taxon>
        <taxon>Actinomycetota</taxon>
        <taxon>Actinomycetes</taxon>
        <taxon>Kitasatosporales</taxon>
        <taxon>Streptomycetaceae</taxon>
        <taxon>Kitasatospora</taxon>
    </lineage>
</organism>